<evidence type="ECO:0000313" key="1">
    <source>
        <dbReference type="EMBL" id="MET7013278.1"/>
    </source>
</evidence>
<organism evidence="1 2">
    <name type="scientific">Uliginosibacterium flavum</name>
    <dbReference type="NCBI Taxonomy" id="1396831"/>
    <lineage>
        <taxon>Bacteria</taxon>
        <taxon>Pseudomonadati</taxon>
        <taxon>Pseudomonadota</taxon>
        <taxon>Betaproteobacteria</taxon>
        <taxon>Rhodocyclales</taxon>
        <taxon>Zoogloeaceae</taxon>
        <taxon>Uliginosibacterium</taxon>
    </lineage>
</organism>
<sequence>MMINLRHAVVHARHGDWDKTHLMVRADESLLGTWLHGIVHIQEGDLENASFWYAKAGRNFAQHGSAEEELGKLESELQD</sequence>
<evidence type="ECO:0000313" key="2">
    <source>
        <dbReference type="Proteomes" id="UP001549691"/>
    </source>
</evidence>
<reference evidence="1 2" key="1">
    <citation type="submission" date="2024-07" db="EMBL/GenBank/DDBJ databases">
        <title>Uliginosibacterium flavum JJ3220;KACC:17644.</title>
        <authorList>
            <person name="Kim M.K."/>
        </authorList>
    </citation>
    <scope>NUCLEOTIDE SEQUENCE [LARGE SCALE GENOMIC DNA]</scope>
    <source>
        <strain evidence="1 2">KACC:17644</strain>
    </source>
</reference>
<accession>A0ABV2TI99</accession>
<dbReference type="RefSeq" id="WP_354599742.1">
    <property type="nucleotide sequence ID" value="NZ_JBEWZI010000003.1"/>
</dbReference>
<protein>
    <submittedName>
        <fullName evidence="1">Uncharacterized protein</fullName>
    </submittedName>
</protein>
<dbReference type="Proteomes" id="UP001549691">
    <property type="component" value="Unassembled WGS sequence"/>
</dbReference>
<proteinExistence type="predicted"/>
<keyword evidence="2" id="KW-1185">Reference proteome</keyword>
<gene>
    <name evidence="1" type="ORF">ABXR19_03690</name>
</gene>
<name>A0ABV2TI99_9RHOO</name>
<comment type="caution">
    <text evidence="1">The sequence shown here is derived from an EMBL/GenBank/DDBJ whole genome shotgun (WGS) entry which is preliminary data.</text>
</comment>
<dbReference type="EMBL" id="JBEWZI010000003">
    <property type="protein sequence ID" value="MET7013278.1"/>
    <property type="molecule type" value="Genomic_DNA"/>
</dbReference>